<dbReference type="AlphaFoldDB" id="A0A090W5N4"/>
<dbReference type="PANTHER" id="PTHR22916:SF51">
    <property type="entry name" value="GLYCOSYLTRANSFERASE EPSH-RELATED"/>
    <property type="match status" value="1"/>
</dbReference>
<dbReference type="CDD" id="cd00761">
    <property type="entry name" value="Glyco_tranf_GTA_type"/>
    <property type="match status" value="1"/>
</dbReference>
<feature type="domain" description="Glycosyltransferase 2-like" evidence="3">
    <location>
        <begin position="10"/>
        <end position="170"/>
    </location>
</feature>
<dbReference type="GO" id="GO:0016758">
    <property type="term" value="F:hexosyltransferase activity"/>
    <property type="evidence" value="ECO:0007669"/>
    <property type="project" value="UniProtKB-ARBA"/>
</dbReference>
<keyword evidence="2 4" id="KW-0808">Transferase</keyword>
<sequence>MINIMNFKVSVVVPVYNVEKYLHRCVDSLLKQSYKNLEIILINDGSLDSSGEICDELAKKDHRIKVVHQKNGGLSAARNTGLNHVTGDYISFIDSDDWIEQSMYEEMLYYAYNHNLDIIECDIQSTMDPEKKAKEKFIIENKEQNALRIIENQFFSVCRRIYRYNLIKDLRFIENYIYEDMIFTTFFFKRIDKVGYINKPFYNYFIENSSSIMHGAYKEKNVKSIDAIRIFQENIKNCFDSEKINKAASNYITFFALHHYQELFNNTNFDPDYKHRKFLKRLINRNYDSNSANNIHTKIARYSPLFIFSVFNKLNKLRKKI</sequence>
<dbReference type="EMBL" id="BBNS01000007">
    <property type="protein sequence ID" value="GAL70769.1"/>
    <property type="molecule type" value="Genomic_DNA"/>
</dbReference>
<dbReference type="InterPro" id="IPR001173">
    <property type="entry name" value="Glyco_trans_2-like"/>
</dbReference>
<dbReference type="InterPro" id="IPR029044">
    <property type="entry name" value="Nucleotide-diphossugar_trans"/>
</dbReference>
<dbReference type="Pfam" id="PF00535">
    <property type="entry name" value="Glycos_transf_2"/>
    <property type="match status" value="1"/>
</dbReference>
<dbReference type="Gene3D" id="3.90.550.10">
    <property type="entry name" value="Spore Coat Polysaccharide Biosynthesis Protein SpsA, Chain A"/>
    <property type="match status" value="1"/>
</dbReference>
<evidence type="ECO:0000259" key="3">
    <source>
        <dbReference type="Pfam" id="PF00535"/>
    </source>
</evidence>
<reference evidence="4 5" key="1">
    <citation type="journal article" date="2014" name="Genome Announc.">
        <title>Draft Genome Sequence of Marine Flavobacterium Jejuia pallidilutea Strain 11shimoA1 and Pigmentation Mutants.</title>
        <authorList>
            <person name="Takatani N."/>
            <person name="Nakanishi M."/>
            <person name="Meirelles P."/>
            <person name="Mino S."/>
            <person name="Suda W."/>
            <person name="Oshima K."/>
            <person name="Hattori M."/>
            <person name="Ohkuma M."/>
            <person name="Hosokawa M."/>
            <person name="Miyashita K."/>
            <person name="Thompson F.L."/>
            <person name="Niwa A."/>
            <person name="Sawabe T."/>
            <person name="Sawabe T."/>
        </authorList>
    </citation>
    <scope>NUCLEOTIDE SEQUENCE [LARGE SCALE GENOMIC DNA]</scope>
    <source>
        <strain evidence="5">JCM19302</strain>
    </source>
</reference>
<evidence type="ECO:0000313" key="4">
    <source>
        <dbReference type="EMBL" id="GAL70769.1"/>
    </source>
</evidence>
<dbReference type="SUPFAM" id="SSF53448">
    <property type="entry name" value="Nucleotide-diphospho-sugar transferases"/>
    <property type="match status" value="1"/>
</dbReference>
<keyword evidence="1" id="KW-0328">Glycosyltransferase</keyword>
<evidence type="ECO:0000313" key="5">
    <source>
        <dbReference type="Proteomes" id="UP000029646"/>
    </source>
</evidence>
<accession>A0A090W5N4</accession>
<organism evidence="4 5">
    <name type="scientific">Jejuia pallidilutea</name>
    <dbReference type="NCBI Taxonomy" id="504487"/>
    <lineage>
        <taxon>Bacteria</taxon>
        <taxon>Pseudomonadati</taxon>
        <taxon>Bacteroidota</taxon>
        <taxon>Flavobacteriia</taxon>
        <taxon>Flavobacteriales</taxon>
        <taxon>Flavobacteriaceae</taxon>
        <taxon>Jejuia</taxon>
    </lineage>
</organism>
<gene>
    <name evidence="4" type="ORF">JCM19302_2491</name>
</gene>
<name>A0A090W5N4_9FLAO</name>
<proteinExistence type="predicted"/>
<dbReference type="Proteomes" id="UP000029646">
    <property type="component" value="Unassembled WGS sequence"/>
</dbReference>
<dbReference type="PANTHER" id="PTHR22916">
    <property type="entry name" value="GLYCOSYLTRANSFERASE"/>
    <property type="match status" value="1"/>
</dbReference>
<protein>
    <submittedName>
        <fullName evidence="4">Beta-1,3-glucosyltransferase</fullName>
    </submittedName>
</protein>
<comment type="caution">
    <text evidence="4">The sequence shown here is derived from an EMBL/GenBank/DDBJ whole genome shotgun (WGS) entry which is preliminary data.</text>
</comment>
<evidence type="ECO:0000256" key="1">
    <source>
        <dbReference type="ARBA" id="ARBA00022676"/>
    </source>
</evidence>
<evidence type="ECO:0000256" key="2">
    <source>
        <dbReference type="ARBA" id="ARBA00022679"/>
    </source>
</evidence>